<proteinExistence type="predicted"/>
<gene>
    <name evidence="2" type="ORF">MNV_660007</name>
</gene>
<dbReference type="EMBL" id="FZMP01000214">
    <property type="protein sequence ID" value="SNQ62269.1"/>
    <property type="molecule type" value="Genomic_DNA"/>
</dbReference>
<feature type="compositionally biased region" description="Basic and acidic residues" evidence="1">
    <location>
        <begin position="9"/>
        <end position="20"/>
    </location>
</feature>
<protein>
    <submittedName>
        <fullName evidence="2">Uncharacterized protein</fullName>
    </submittedName>
</protein>
<dbReference type="Proteomes" id="UP000218615">
    <property type="component" value="Unassembled WGS sequence"/>
</dbReference>
<accession>A0A284VSS7</accession>
<evidence type="ECO:0000256" key="1">
    <source>
        <dbReference type="SAM" id="MobiDB-lite"/>
    </source>
</evidence>
<keyword evidence="3" id="KW-1185">Reference proteome</keyword>
<dbReference type="AlphaFoldDB" id="A0A284VSS7"/>
<sequence>MAEAVLTTERVHGKPKDDNETTHVRIENEWTLRGDLNYLAKKLGVDINQLREERRQAEKQERLDYLAAREKKKEVETKAKEAALDKVVLEGYGTRFFVTLGDHRLKKLKDFNDFKCPTCGVPMPGIRAWLHELVGANRPIYLCSNVFNVHKAIACVDTNDLPCPNGHKFRILMQQLL</sequence>
<organism evidence="2 3">
    <name type="scientific">Candidatus Methanoperedens nitratireducens</name>
    <dbReference type="NCBI Taxonomy" id="1392998"/>
    <lineage>
        <taxon>Archaea</taxon>
        <taxon>Methanobacteriati</taxon>
        <taxon>Methanobacteriota</taxon>
        <taxon>Stenosarchaea group</taxon>
        <taxon>Methanomicrobia</taxon>
        <taxon>Methanosarcinales</taxon>
        <taxon>ANME-2 cluster</taxon>
        <taxon>Candidatus Methanoperedentaceae</taxon>
        <taxon>Candidatus Methanoperedens</taxon>
    </lineage>
</organism>
<feature type="region of interest" description="Disordered" evidence="1">
    <location>
        <begin position="1"/>
        <end position="20"/>
    </location>
</feature>
<reference evidence="3" key="1">
    <citation type="submission" date="2017-06" db="EMBL/GenBank/DDBJ databases">
        <authorList>
            <person name="Cremers G."/>
        </authorList>
    </citation>
    <scope>NUCLEOTIDE SEQUENCE [LARGE SCALE GENOMIC DNA]</scope>
</reference>
<dbReference type="RefSeq" id="WP_096206859.1">
    <property type="nucleotide sequence ID" value="NZ_FZMP01000214.1"/>
</dbReference>
<evidence type="ECO:0000313" key="3">
    <source>
        <dbReference type="Proteomes" id="UP000218615"/>
    </source>
</evidence>
<name>A0A284VSS7_9EURY</name>
<evidence type="ECO:0000313" key="2">
    <source>
        <dbReference type="EMBL" id="SNQ62269.1"/>
    </source>
</evidence>